<evidence type="ECO:0000259" key="1">
    <source>
        <dbReference type="Pfam" id="PF12867"/>
    </source>
</evidence>
<sequence length="151" mass="17691">MQTVESVIAGLNHWIETLPKELSRLQELEITERPLPNKWSKKEILGHLCDSAINNIERFVKIQYEEQPYVIQVYNQDHWVALQHYQETPLDEILQLFCALNKRAIHIISHIPAEKLASTCIIGNGEHKTLDWLLQDYLAHMEHHIKKQILA</sequence>
<dbReference type="InterPro" id="IPR024775">
    <property type="entry name" value="DinB-like"/>
</dbReference>
<evidence type="ECO:0000313" key="2">
    <source>
        <dbReference type="EMBL" id="MED1205312.1"/>
    </source>
</evidence>
<protein>
    <submittedName>
        <fullName evidence="2">DinB family protein</fullName>
    </submittedName>
</protein>
<dbReference type="Gene3D" id="1.20.120.450">
    <property type="entry name" value="dinb family like domain"/>
    <property type="match status" value="1"/>
</dbReference>
<dbReference type="InterPro" id="IPR034660">
    <property type="entry name" value="DinB/YfiT-like"/>
</dbReference>
<reference evidence="2 3" key="1">
    <citation type="submission" date="2023-03" db="EMBL/GenBank/DDBJ databases">
        <title>Bacillus Genome Sequencing.</title>
        <authorList>
            <person name="Dunlap C."/>
        </authorList>
    </citation>
    <scope>NUCLEOTIDE SEQUENCE [LARGE SCALE GENOMIC DNA]</scope>
    <source>
        <strain evidence="2 3">B-23453</strain>
    </source>
</reference>
<keyword evidence="3" id="KW-1185">Reference proteome</keyword>
<comment type="caution">
    <text evidence="2">The sequence shown here is derived from an EMBL/GenBank/DDBJ whole genome shotgun (WGS) entry which is preliminary data.</text>
</comment>
<feature type="domain" description="DinB-like" evidence="1">
    <location>
        <begin position="18"/>
        <end position="145"/>
    </location>
</feature>
<dbReference type="RefSeq" id="WP_066269322.1">
    <property type="nucleotide sequence ID" value="NZ_JARMAB010000031.1"/>
</dbReference>
<proteinExistence type="predicted"/>
<dbReference type="Pfam" id="PF12867">
    <property type="entry name" value="DinB_2"/>
    <property type="match status" value="1"/>
</dbReference>
<dbReference type="Proteomes" id="UP001341444">
    <property type="component" value="Unassembled WGS sequence"/>
</dbReference>
<dbReference type="EMBL" id="JARMAB010000031">
    <property type="protein sequence ID" value="MED1205312.1"/>
    <property type="molecule type" value="Genomic_DNA"/>
</dbReference>
<gene>
    <name evidence="2" type="ORF">P4T90_19875</name>
</gene>
<dbReference type="SUPFAM" id="SSF109854">
    <property type="entry name" value="DinB/YfiT-like putative metalloenzymes"/>
    <property type="match status" value="1"/>
</dbReference>
<name>A0ABU6MLN7_9BACI</name>
<organism evidence="2 3">
    <name type="scientific">Heyndrickxia acidicola</name>
    <dbReference type="NCBI Taxonomy" id="209389"/>
    <lineage>
        <taxon>Bacteria</taxon>
        <taxon>Bacillati</taxon>
        <taxon>Bacillota</taxon>
        <taxon>Bacilli</taxon>
        <taxon>Bacillales</taxon>
        <taxon>Bacillaceae</taxon>
        <taxon>Heyndrickxia</taxon>
    </lineage>
</organism>
<accession>A0ABU6MLN7</accession>
<evidence type="ECO:0000313" key="3">
    <source>
        <dbReference type="Proteomes" id="UP001341444"/>
    </source>
</evidence>